<keyword evidence="3" id="KW-1185">Reference proteome</keyword>
<sequence>MSKSSSIIIKLEPSKPTKAYDTYWKFAYERQNVWYNRLYGAQRPFSDDPILQEYKFTNVYRASDRVSQYLIKHVIYNTVYGDNPNDTVFRILLFKLFNKIETWKLLEHRFGELSVKTFKINAFIKFLDSEMNKGRTLYSNAYMMASGCREFNVTRKHHAHLMLLEKMLKEKLPDKIANCIKMRDAYALLLDYPLIGRFLAYQYVTDLNYSELTNFKETEFTVPGPGARDGIKKCFRSLGGLSETDIIKMMTDRQEFEFERLGLRFKRLGNRKLQYIDMQNIFCEVDKYCRVAHPDLSGFSGRTRIKQRFKYNPDPIEYFFPPKWKIKLGAKK</sequence>
<gene>
    <name evidence="2" type="ORF">CODIS_31660</name>
</gene>
<dbReference type="OrthoDB" id="3333864at2"/>
<comment type="caution">
    <text evidence="2">The sequence shown here is derived from an EMBL/GenBank/DDBJ whole genome shotgun (WGS) entry which is preliminary data.</text>
</comment>
<protein>
    <recommendedName>
        <fullName evidence="1">5-hmdU DNA kinase helical domain-containing protein</fullName>
    </recommendedName>
</protein>
<dbReference type="EMBL" id="MARB01000019">
    <property type="protein sequence ID" value="ODJ86682.1"/>
    <property type="molecule type" value="Genomic_DNA"/>
</dbReference>
<dbReference type="InterPro" id="IPR040684">
    <property type="entry name" value="HMUDK_hel"/>
</dbReference>
<feature type="domain" description="5-hmdU DNA kinase helical" evidence="1">
    <location>
        <begin position="17"/>
        <end position="297"/>
    </location>
</feature>
<dbReference type="Proteomes" id="UP000094769">
    <property type="component" value="Unassembled WGS sequence"/>
</dbReference>
<evidence type="ECO:0000259" key="1">
    <source>
        <dbReference type="Pfam" id="PF18723"/>
    </source>
</evidence>
<evidence type="ECO:0000313" key="3">
    <source>
        <dbReference type="Proteomes" id="UP000094769"/>
    </source>
</evidence>
<accession>A0A7Z1AEB1</accession>
<dbReference type="AlphaFoldDB" id="A0A7Z1AEB1"/>
<reference evidence="2 3" key="1">
    <citation type="submission" date="2016-06" db="EMBL/GenBank/DDBJ databases">
        <title>Genome sequence of endosymbiont of Candidatus Endolucinida thiodiazotropha.</title>
        <authorList>
            <person name="Poehlein A."/>
            <person name="Koenig S."/>
            <person name="Heiden S.E."/>
            <person name="Thuermer A."/>
            <person name="Voget S."/>
            <person name="Daniel R."/>
            <person name="Markert S."/>
            <person name="Gros O."/>
            <person name="Schweder T."/>
        </authorList>
    </citation>
    <scope>NUCLEOTIDE SEQUENCE [LARGE SCALE GENOMIC DNA]</scope>
    <source>
        <strain evidence="2 3">COS</strain>
    </source>
</reference>
<dbReference type="Pfam" id="PF18723">
    <property type="entry name" value="HMUDK_hel"/>
    <property type="match status" value="1"/>
</dbReference>
<name>A0A7Z1AEB1_9GAMM</name>
<organism evidence="2 3">
    <name type="scientific">Candidatus Thiodiazotropha endolucinida</name>
    <dbReference type="NCBI Taxonomy" id="1655433"/>
    <lineage>
        <taxon>Bacteria</taxon>
        <taxon>Pseudomonadati</taxon>
        <taxon>Pseudomonadota</taxon>
        <taxon>Gammaproteobacteria</taxon>
        <taxon>Chromatiales</taxon>
        <taxon>Sedimenticolaceae</taxon>
        <taxon>Candidatus Thiodiazotropha</taxon>
    </lineage>
</organism>
<dbReference type="RefSeq" id="WP_069126832.1">
    <property type="nucleotide sequence ID" value="NZ_MARB01000019.1"/>
</dbReference>
<evidence type="ECO:0000313" key="2">
    <source>
        <dbReference type="EMBL" id="ODJ86682.1"/>
    </source>
</evidence>
<proteinExistence type="predicted"/>